<dbReference type="OrthoDB" id="5242466at2"/>
<proteinExistence type="predicted"/>
<gene>
    <name evidence="1" type="ORF">B1812_16780</name>
</gene>
<dbReference type="KEGG" id="mbry:B1812_16780"/>
<dbReference type="AlphaFoldDB" id="A0A1W6MY10"/>
<name>A0A1W6MY10_9HYPH</name>
<evidence type="ECO:0000313" key="2">
    <source>
        <dbReference type="Proteomes" id="UP000193978"/>
    </source>
</evidence>
<evidence type="ECO:0000313" key="1">
    <source>
        <dbReference type="EMBL" id="ARN82464.1"/>
    </source>
</evidence>
<organism evidence="1 2">
    <name type="scientific">Methylocystis bryophila</name>
    <dbReference type="NCBI Taxonomy" id="655015"/>
    <lineage>
        <taxon>Bacteria</taxon>
        <taxon>Pseudomonadati</taxon>
        <taxon>Pseudomonadota</taxon>
        <taxon>Alphaproteobacteria</taxon>
        <taxon>Hyphomicrobiales</taxon>
        <taxon>Methylocystaceae</taxon>
        <taxon>Methylocystis</taxon>
    </lineage>
</organism>
<accession>A0A1W6MY10</accession>
<keyword evidence="2" id="KW-1185">Reference proteome</keyword>
<reference evidence="1 2" key="1">
    <citation type="submission" date="2017-02" db="EMBL/GenBank/DDBJ databases">
        <authorList>
            <person name="Peterson S.W."/>
        </authorList>
    </citation>
    <scope>NUCLEOTIDE SEQUENCE [LARGE SCALE GENOMIC DNA]</scope>
    <source>
        <strain evidence="1 2">S285</strain>
    </source>
</reference>
<dbReference type="EMBL" id="CP019948">
    <property type="protein sequence ID" value="ARN82464.1"/>
    <property type="molecule type" value="Genomic_DNA"/>
</dbReference>
<sequence>MSREVWRDFICAPDRAGRHLSAIGRGVAGATSNAIDLAVLQAFLERLHDTADDVRLLGSVVDLIGGGYCAFASGPLHRILDALSNEMLAQEQIVGPGLRGNPRWDRTLLQRLAGTLSPVHYVSRTSHRSFELPENQLLSWLVDDLRRTVAIIEQRVGTAGLHADLQALRDDCEQARQHHWFGDISVPLRLTPEMIAAARRHRRPEYRRAAALARRRLEMETNDHHARWYTVLSLLAVNWLEPVNDDDLFELYVLVLVLDLLSDELGFGEPVEYGLVTSRRGAVALFQNDHEKVRVFFDQTPAAVLGIPTEYGKVLAQHRGLSGGERRPDILVVADRDDETRLILIEMKKTVDGRYISDSVYKVFAYLYDFKDGAGAGRTVKALLVVPGGVSAAPGASAARTVFVVSGDDRMGMSKALKDAMAA</sequence>
<protein>
    <submittedName>
        <fullName evidence="1">Uncharacterized protein</fullName>
    </submittedName>
</protein>
<dbReference type="RefSeq" id="WP_085772593.1">
    <property type="nucleotide sequence ID" value="NZ_AP027149.1"/>
</dbReference>
<dbReference type="STRING" id="655015.B1812_16780"/>
<dbReference type="Proteomes" id="UP000193978">
    <property type="component" value="Chromosome"/>
</dbReference>